<sequence>MAFPTFVGNLTDNVDHLLIRGSGGEVRIDGTRDEIEQILSLVRGLTQPAADGSGPADLPNPAQELLTALEKIGAVVGGRDSWLRFHASSSSPLRLPPGHDPFQAYDMPRMAVPGEPAQDAKPVEDPGRIDDLAARRRSADLGSVVPRPLASLEAAIGLAYGAYRPHPDGHRAVASGGALYPLHFWVIGADDAGAPRRILAVDHDRAAVLEVGTIDATELPRLFGPEPGVSRALGLGAAAVLIAADPTRTVHKYGDRGWRFALMECGAAMHHISLAATALGLAVRPVGGFNDRAVQALLTGPAVPLLFLVVAAP</sequence>
<dbReference type="InterPro" id="IPR052544">
    <property type="entry name" value="Bacteriocin_Proc_Enz"/>
</dbReference>
<dbReference type="RefSeq" id="WP_386432511.1">
    <property type="nucleotide sequence ID" value="NZ_JBHSBB010000014.1"/>
</dbReference>
<name>A0ABV8HTX4_9ACTN</name>
<dbReference type="PANTHER" id="PTHR43745">
    <property type="entry name" value="NITROREDUCTASE MJ1384-RELATED"/>
    <property type="match status" value="1"/>
</dbReference>
<evidence type="ECO:0000313" key="3">
    <source>
        <dbReference type="Proteomes" id="UP001595765"/>
    </source>
</evidence>
<dbReference type="InterPro" id="IPR000415">
    <property type="entry name" value="Nitroreductase-like"/>
</dbReference>
<keyword evidence="3" id="KW-1185">Reference proteome</keyword>
<dbReference type="EMBL" id="JBHSBB010000014">
    <property type="protein sequence ID" value="MFC4034423.1"/>
    <property type="molecule type" value="Genomic_DNA"/>
</dbReference>
<feature type="domain" description="Nitroreductase" evidence="1">
    <location>
        <begin position="153"/>
        <end position="310"/>
    </location>
</feature>
<evidence type="ECO:0000313" key="2">
    <source>
        <dbReference type="EMBL" id="MFC4034423.1"/>
    </source>
</evidence>
<dbReference type="Pfam" id="PF00881">
    <property type="entry name" value="Nitroreductase"/>
    <property type="match status" value="1"/>
</dbReference>
<dbReference type="Gene3D" id="3.40.109.10">
    <property type="entry name" value="NADH Oxidase"/>
    <property type="match status" value="1"/>
</dbReference>
<comment type="caution">
    <text evidence="2">The sequence shown here is derived from an EMBL/GenBank/DDBJ whole genome shotgun (WGS) entry which is preliminary data.</text>
</comment>
<gene>
    <name evidence="2" type="ORF">ACFO3J_23515</name>
</gene>
<evidence type="ECO:0000259" key="1">
    <source>
        <dbReference type="Pfam" id="PF00881"/>
    </source>
</evidence>
<protein>
    <submittedName>
        <fullName evidence="2">Nitroreductase family protein</fullName>
    </submittedName>
</protein>
<dbReference type="SUPFAM" id="SSF55469">
    <property type="entry name" value="FMN-dependent nitroreductase-like"/>
    <property type="match status" value="1"/>
</dbReference>
<organism evidence="2 3">
    <name type="scientific">Streptomyces polygonati</name>
    <dbReference type="NCBI Taxonomy" id="1617087"/>
    <lineage>
        <taxon>Bacteria</taxon>
        <taxon>Bacillati</taxon>
        <taxon>Actinomycetota</taxon>
        <taxon>Actinomycetes</taxon>
        <taxon>Kitasatosporales</taxon>
        <taxon>Streptomycetaceae</taxon>
        <taxon>Streptomyces</taxon>
    </lineage>
</organism>
<dbReference type="InterPro" id="IPR029479">
    <property type="entry name" value="Nitroreductase"/>
</dbReference>
<reference evidence="3" key="1">
    <citation type="journal article" date="2019" name="Int. J. Syst. Evol. Microbiol.">
        <title>The Global Catalogue of Microorganisms (GCM) 10K type strain sequencing project: providing services to taxonomists for standard genome sequencing and annotation.</title>
        <authorList>
            <consortium name="The Broad Institute Genomics Platform"/>
            <consortium name="The Broad Institute Genome Sequencing Center for Infectious Disease"/>
            <person name="Wu L."/>
            <person name="Ma J."/>
        </authorList>
    </citation>
    <scope>NUCLEOTIDE SEQUENCE [LARGE SCALE GENOMIC DNA]</scope>
    <source>
        <strain evidence="3">CGMCC 4.7237</strain>
    </source>
</reference>
<dbReference type="Proteomes" id="UP001595765">
    <property type="component" value="Unassembled WGS sequence"/>
</dbReference>
<dbReference type="PANTHER" id="PTHR43745:SF2">
    <property type="entry name" value="NITROREDUCTASE MJ1384-RELATED"/>
    <property type="match status" value="1"/>
</dbReference>
<proteinExistence type="predicted"/>
<accession>A0ABV8HTX4</accession>